<dbReference type="InterPro" id="IPR021109">
    <property type="entry name" value="Peptidase_aspartic_dom_sf"/>
</dbReference>
<evidence type="ECO:0000259" key="3">
    <source>
        <dbReference type="PROSITE" id="PS50175"/>
    </source>
</evidence>
<dbReference type="InterPro" id="IPR001995">
    <property type="entry name" value="Peptidase_A2_cat"/>
</dbReference>
<proteinExistence type="predicted"/>
<evidence type="ECO:0000256" key="1">
    <source>
        <dbReference type="ARBA" id="ARBA00022801"/>
    </source>
</evidence>
<keyword evidence="2" id="KW-0732">Signal</keyword>
<dbReference type="STRING" id="1231623.Tasa_010_098"/>
<sequence length="316" mass="33672">MKKLPRVVGILAALGLMAAAPPRCVLQQIADVPLRDDGGYLSIRVRIGDHAASLLVDTGSEGSLITPEAASAFGLTQDAAHQTRVTGTGGMTRMVPNVMVPNLALAENLQLGPLSLPVGALPGSPRIVPAIAGLLGGDVLGQFDIVFDVKRQTLAFWRVSTPNAACRSPPDWHGRYTTLMPERDGARLSVAFTLDGQTGRALLDSGARSRIVSIQFAARAGVDSEQLARDPGGTTSGIDFREALYHWHRFGSLRIGDDAPVRRPVLTVAPLHDDADMLLGADWFAERPVWLSYATNRVFVAQMTERAAGQGARVSP</sequence>
<dbReference type="OrthoDB" id="7274117at2"/>
<organism evidence="4 5">
    <name type="scientific">Tanticharoenia sakaeratensis NBRC 103193</name>
    <dbReference type="NCBI Taxonomy" id="1231623"/>
    <lineage>
        <taxon>Bacteria</taxon>
        <taxon>Pseudomonadati</taxon>
        <taxon>Pseudomonadota</taxon>
        <taxon>Alphaproteobacteria</taxon>
        <taxon>Acetobacterales</taxon>
        <taxon>Acetobacteraceae</taxon>
        <taxon>Tanticharoenia</taxon>
    </lineage>
</organism>
<feature type="chain" id="PRO_5002307961" description="Peptidase A2 domain-containing protein" evidence="2">
    <location>
        <begin position="19"/>
        <end position="316"/>
    </location>
</feature>
<comment type="caution">
    <text evidence="4">The sequence shown here is derived from an EMBL/GenBank/DDBJ whole genome shotgun (WGS) entry which is preliminary data.</text>
</comment>
<dbReference type="Gene3D" id="2.40.70.10">
    <property type="entry name" value="Acid Proteases"/>
    <property type="match status" value="2"/>
</dbReference>
<dbReference type="Proteomes" id="UP000032679">
    <property type="component" value="Unassembled WGS sequence"/>
</dbReference>
<evidence type="ECO:0000313" key="4">
    <source>
        <dbReference type="EMBL" id="GAN53551.1"/>
    </source>
</evidence>
<dbReference type="RefSeq" id="WP_148505837.1">
    <property type="nucleotide sequence ID" value="NZ_BALE01000010.1"/>
</dbReference>
<dbReference type="GO" id="GO:0004190">
    <property type="term" value="F:aspartic-type endopeptidase activity"/>
    <property type="evidence" value="ECO:0007669"/>
    <property type="project" value="InterPro"/>
</dbReference>
<name>A0A0D6MJ88_9PROT</name>
<feature type="signal peptide" evidence="2">
    <location>
        <begin position="1"/>
        <end position="18"/>
    </location>
</feature>
<reference evidence="4 5" key="1">
    <citation type="submission" date="2012-10" db="EMBL/GenBank/DDBJ databases">
        <title>Genome sequencing of Tanticharoenia sakaeratensis NBRC 103193.</title>
        <authorList>
            <person name="Azuma Y."/>
            <person name="Hadano H."/>
            <person name="Hirakawa H."/>
            <person name="Matsushita K."/>
        </authorList>
    </citation>
    <scope>NUCLEOTIDE SEQUENCE [LARGE SCALE GENOMIC DNA]</scope>
    <source>
        <strain evidence="4 5">NBRC 103193</strain>
    </source>
</reference>
<keyword evidence="1" id="KW-0378">Hydrolase</keyword>
<gene>
    <name evidence="4" type="ORF">Tasa_010_098</name>
</gene>
<protein>
    <recommendedName>
        <fullName evidence="3">Peptidase A2 domain-containing protein</fullName>
    </recommendedName>
</protein>
<dbReference type="Pfam" id="PF13650">
    <property type="entry name" value="Asp_protease_2"/>
    <property type="match status" value="2"/>
</dbReference>
<evidence type="ECO:0000313" key="5">
    <source>
        <dbReference type="Proteomes" id="UP000032679"/>
    </source>
</evidence>
<dbReference type="EMBL" id="BALE01000010">
    <property type="protein sequence ID" value="GAN53551.1"/>
    <property type="molecule type" value="Genomic_DNA"/>
</dbReference>
<dbReference type="GO" id="GO:0006508">
    <property type="term" value="P:proteolysis"/>
    <property type="evidence" value="ECO:0007669"/>
    <property type="project" value="InterPro"/>
</dbReference>
<dbReference type="CDD" id="cd05483">
    <property type="entry name" value="retropepsin_like_bacteria"/>
    <property type="match status" value="1"/>
</dbReference>
<keyword evidence="5" id="KW-1185">Reference proteome</keyword>
<dbReference type="SUPFAM" id="SSF50630">
    <property type="entry name" value="Acid proteases"/>
    <property type="match status" value="2"/>
</dbReference>
<feature type="domain" description="Peptidase A2" evidence="3">
    <location>
        <begin position="52"/>
        <end position="139"/>
    </location>
</feature>
<dbReference type="AlphaFoldDB" id="A0A0D6MJ88"/>
<dbReference type="InterPro" id="IPR034122">
    <property type="entry name" value="Retropepsin-like_bacterial"/>
</dbReference>
<dbReference type="PROSITE" id="PS50175">
    <property type="entry name" value="ASP_PROT_RETROV"/>
    <property type="match status" value="1"/>
</dbReference>
<accession>A0A0D6MJ88</accession>
<evidence type="ECO:0000256" key="2">
    <source>
        <dbReference type="SAM" id="SignalP"/>
    </source>
</evidence>